<dbReference type="PANTHER" id="PTHR30535:SF34">
    <property type="entry name" value="MOLYBDATE-BINDING PROTEIN MOLA"/>
    <property type="match status" value="1"/>
</dbReference>
<dbReference type="InterPro" id="IPR050902">
    <property type="entry name" value="ABC_Transporter_SBP"/>
</dbReference>
<dbReference type="InterPro" id="IPR002491">
    <property type="entry name" value="ABC_transptr_periplasmic_BD"/>
</dbReference>
<feature type="domain" description="Fe/B12 periplasmic-binding" evidence="2">
    <location>
        <begin position="122"/>
        <end position="397"/>
    </location>
</feature>
<evidence type="ECO:0000256" key="1">
    <source>
        <dbReference type="SAM" id="Phobius"/>
    </source>
</evidence>
<dbReference type="AlphaFoldDB" id="A0A4R5DQ59"/>
<keyword evidence="4" id="KW-1185">Reference proteome</keyword>
<reference evidence="3 4" key="1">
    <citation type="submission" date="2019-03" db="EMBL/GenBank/DDBJ databases">
        <title>Dyadobacter AR-3-6 sp. nov., isolated from arctic soil.</title>
        <authorList>
            <person name="Chaudhary D.K."/>
        </authorList>
    </citation>
    <scope>NUCLEOTIDE SEQUENCE [LARGE SCALE GENOMIC DNA]</scope>
    <source>
        <strain evidence="3 4">AR-3-6</strain>
    </source>
</reference>
<protein>
    <submittedName>
        <fullName evidence="3">ABC transporter substrate-binding protein</fullName>
    </submittedName>
</protein>
<dbReference type="GO" id="GO:0071281">
    <property type="term" value="P:cellular response to iron ion"/>
    <property type="evidence" value="ECO:0007669"/>
    <property type="project" value="TreeGrafter"/>
</dbReference>
<comment type="caution">
    <text evidence="3">The sequence shown here is derived from an EMBL/GenBank/DDBJ whole genome shotgun (WGS) entry which is preliminary data.</text>
</comment>
<organism evidence="3 4">
    <name type="scientific">Dyadobacter psychrotolerans</name>
    <dbReference type="NCBI Taxonomy" id="2541721"/>
    <lineage>
        <taxon>Bacteria</taxon>
        <taxon>Pseudomonadati</taxon>
        <taxon>Bacteroidota</taxon>
        <taxon>Cytophagia</taxon>
        <taxon>Cytophagales</taxon>
        <taxon>Spirosomataceae</taxon>
        <taxon>Dyadobacter</taxon>
    </lineage>
</organism>
<feature type="transmembrane region" description="Helical" evidence="1">
    <location>
        <begin position="12"/>
        <end position="37"/>
    </location>
</feature>
<evidence type="ECO:0000313" key="4">
    <source>
        <dbReference type="Proteomes" id="UP000294850"/>
    </source>
</evidence>
<keyword evidence="1" id="KW-1133">Transmembrane helix</keyword>
<dbReference type="Pfam" id="PF01497">
    <property type="entry name" value="Peripla_BP_2"/>
    <property type="match status" value="1"/>
</dbReference>
<evidence type="ECO:0000259" key="2">
    <source>
        <dbReference type="PROSITE" id="PS50983"/>
    </source>
</evidence>
<dbReference type="SUPFAM" id="SSF53807">
    <property type="entry name" value="Helical backbone' metal receptor"/>
    <property type="match status" value="1"/>
</dbReference>
<dbReference type="PANTHER" id="PTHR30535">
    <property type="entry name" value="VITAMIN B12-BINDING PROTEIN"/>
    <property type="match status" value="1"/>
</dbReference>
<evidence type="ECO:0000313" key="3">
    <source>
        <dbReference type="EMBL" id="TDE16492.1"/>
    </source>
</evidence>
<accession>A0A4R5DQ59</accession>
<dbReference type="PROSITE" id="PS50983">
    <property type="entry name" value="FE_B12_PBP"/>
    <property type="match status" value="1"/>
</dbReference>
<name>A0A4R5DQ59_9BACT</name>
<proteinExistence type="predicted"/>
<gene>
    <name evidence="3" type="ORF">E0F88_09655</name>
</gene>
<dbReference type="EMBL" id="SMFL01000003">
    <property type="protein sequence ID" value="TDE16492.1"/>
    <property type="molecule type" value="Genomic_DNA"/>
</dbReference>
<keyword evidence="1" id="KW-0812">Transmembrane</keyword>
<dbReference type="Proteomes" id="UP000294850">
    <property type="component" value="Unassembled WGS sequence"/>
</dbReference>
<dbReference type="RefSeq" id="WP_131958026.1">
    <property type="nucleotide sequence ID" value="NZ_SMFL01000003.1"/>
</dbReference>
<keyword evidence="1" id="KW-0472">Membrane</keyword>
<dbReference type="OrthoDB" id="9812528at2"/>
<sequence length="410" mass="45935">MILNRAISDGGQLRIFCLSFSVFCKYFFAVSFALLLVSCSTTSSLYEKTESQFSGKSLFHDKVKVSHAKGFTIDYHDHYKVIKILSPFEKSTDTMSYLLLQRGTPRPKGYPGSQVIEIPVRSLVVMSSLHIGLVGFLEAEDILTGMGNLKYVSSPKVIERIKSGNIAGVGKDQGLNEELLVTMHPDLVMTTGSPVSKINRYQSLTEAGVPIIINSEWVETTPLGRAEWVKVLAALLNKEAVVNKKFKEVEKEYIRLTNLAKKATSKPSLITGMNSRDSWFVPNGNSYVCKFLQDAGGSYHWASTKATGSLPLSFETVYPIALNADYWLNVSILNIQSTEEILAKDSRYADFKAFKSKQIYTYNKRFNAQGANDYWESGAVNPHLVLTDLIKILHPELLPEHELIYYKKIK</sequence>
<dbReference type="Gene3D" id="3.40.50.1980">
    <property type="entry name" value="Nitrogenase molybdenum iron protein domain"/>
    <property type="match status" value="2"/>
</dbReference>